<gene>
    <name evidence="1" type="ORF">AM592_03850</name>
</gene>
<keyword evidence="2" id="KW-1185">Reference proteome</keyword>
<evidence type="ECO:0000313" key="2">
    <source>
        <dbReference type="Proteomes" id="UP000067625"/>
    </source>
</evidence>
<protein>
    <submittedName>
        <fullName evidence="1">Uncharacterized protein</fullName>
    </submittedName>
</protein>
<dbReference type="Proteomes" id="UP000067625">
    <property type="component" value="Chromosome"/>
</dbReference>
<evidence type="ECO:0000313" key="1">
    <source>
        <dbReference type="EMBL" id="ALC80815.1"/>
    </source>
</evidence>
<dbReference type="PATRIC" id="fig|1441095.3.peg.846"/>
<sequence>MQSAGKVVMDNLIAFWWIVIDLPSGRSSEIADQQKCVQYHFFKISISDNKDLEMNKERWIFL</sequence>
<dbReference type="AlphaFoldDB" id="A0A0M4G757"/>
<reference evidence="2" key="1">
    <citation type="submission" date="2015-08" db="EMBL/GenBank/DDBJ databases">
        <title>Genome sequencing project for genomic taxonomy and phylogenomics of Bacillus-like bacteria.</title>
        <authorList>
            <person name="Liu B."/>
            <person name="Wang J."/>
            <person name="Zhu Y."/>
            <person name="Liu G."/>
            <person name="Chen Q."/>
            <person name="Chen Z."/>
            <person name="Lan J."/>
            <person name="Che J."/>
            <person name="Ge C."/>
            <person name="Shi H."/>
            <person name="Pan Z."/>
            <person name="Liu X."/>
        </authorList>
    </citation>
    <scope>NUCLEOTIDE SEQUENCE [LARGE SCALE GENOMIC DNA]</scope>
    <source>
        <strain evidence="2">FJAT-4402</strain>
    </source>
</reference>
<name>A0A0M4G757_9BACI</name>
<dbReference type="STRING" id="1441095.AM592_03850"/>
<dbReference type="EMBL" id="CP012600">
    <property type="protein sequence ID" value="ALC80815.1"/>
    <property type="molecule type" value="Genomic_DNA"/>
</dbReference>
<accession>A0A0M4G757</accession>
<organism evidence="1 2">
    <name type="scientific">Bacillus gobiensis</name>
    <dbReference type="NCBI Taxonomy" id="1441095"/>
    <lineage>
        <taxon>Bacteria</taxon>
        <taxon>Bacillati</taxon>
        <taxon>Bacillota</taxon>
        <taxon>Bacilli</taxon>
        <taxon>Bacillales</taxon>
        <taxon>Bacillaceae</taxon>
        <taxon>Bacillus</taxon>
    </lineage>
</organism>
<reference evidence="1 2" key="2">
    <citation type="journal article" date="2016" name="Int. J. Syst. Evol. Microbiol.">
        <title>Bacillus gobiensis sp. nov., isolated from a soil sample.</title>
        <authorList>
            <person name="Liu B."/>
            <person name="Liu G.H."/>
            <person name="Cetin S."/>
            <person name="Schumann P."/>
            <person name="Pan Z.Z."/>
            <person name="Chen Q.Q."/>
        </authorList>
    </citation>
    <scope>NUCLEOTIDE SEQUENCE [LARGE SCALE GENOMIC DNA]</scope>
    <source>
        <strain evidence="1 2">FJAT-4402</strain>
    </source>
</reference>
<proteinExistence type="predicted"/>